<dbReference type="Proteomes" id="UP000245048">
    <property type="component" value="Unassembled WGS sequence"/>
</dbReference>
<evidence type="ECO:0000259" key="3">
    <source>
        <dbReference type="Pfam" id="PF01232"/>
    </source>
</evidence>
<dbReference type="SUPFAM" id="SSF48179">
    <property type="entry name" value="6-phosphogluconate dehydrogenase C-terminal domain-like"/>
    <property type="match status" value="1"/>
</dbReference>
<dbReference type="InterPro" id="IPR000669">
    <property type="entry name" value="Mannitol_DH"/>
</dbReference>
<reference evidence="6" key="1">
    <citation type="submission" date="2017-10" db="EMBL/GenBank/DDBJ databases">
        <authorList>
            <person name="Toshchakov S.V."/>
            <person name="Goeva M.A."/>
        </authorList>
    </citation>
    <scope>NUCLEOTIDE SEQUENCE [LARGE SCALE GENOMIC DNA]</scope>
    <source>
        <strain evidence="6">JR1/69-1-13</strain>
    </source>
</reference>
<organism evidence="5 6">
    <name type="scientific">Teichococcus aestuarii</name>
    <dbReference type="NCBI Taxonomy" id="568898"/>
    <lineage>
        <taxon>Bacteria</taxon>
        <taxon>Pseudomonadati</taxon>
        <taxon>Pseudomonadota</taxon>
        <taxon>Alphaproteobacteria</taxon>
        <taxon>Acetobacterales</taxon>
        <taxon>Roseomonadaceae</taxon>
        <taxon>Roseomonas</taxon>
    </lineage>
</organism>
<dbReference type="InterPro" id="IPR013118">
    <property type="entry name" value="Mannitol_DH_C"/>
</dbReference>
<dbReference type="Gene3D" id="1.10.1040.10">
    <property type="entry name" value="N-(1-d-carboxylethyl)-l-norvaline Dehydrogenase, domain 2"/>
    <property type="match status" value="1"/>
</dbReference>
<feature type="domain" description="Mannitol dehydrogenase N-terminal" evidence="3">
    <location>
        <begin position="53"/>
        <end position="301"/>
    </location>
</feature>
<protein>
    <submittedName>
        <fullName evidence="5">Mannitol dehydrogenase</fullName>
    </submittedName>
</protein>
<dbReference type="RefSeq" id="WP_109519362.1">
    <property type="nucleotide sequence ID" value="NZ_PDOA01000047.1"/>
</dbReference>
<dbReference type="InterPro" id="IPR036291">
    <property type="entry name" value="NAD(P)-bd_dom_sf"/>
</dbReference>
<sequence length="516" mass="55219">MANLSPLSAASLEYPGSSSLHVTAPPRLSPRTLGLLPRSVARPGFDVAALRPGILHLGCGAFHRAHQAVFTQRALQASNAAEPEPWGIIAASLRKPDMRDALRPQHGLYTVLERGAEGVQAEVIGTVREVLYAPEEHAAMAARFLDPDIHIVTLTVTSAAYCIDATTGRLCAAHPDIQRDLHGATPQSAIGVLVAGLAQVRQAGLRPPVVMSCDNLAGNGRVLRQAAMDYAALRDDSLAEWIGTSVQFPCSMVDRIVPAATEVDQADAAAMLGLQDAAPVSAEPFRQWVIETFEGPRPRWEEAGAEFVPDVAPWEASKLRLLNGTHMAIAYLGALSGFRTVAEFVADPAFGSYALRFMLREQMPTMPPSDHDITAYAHQLLRRWRNPGIVHQLTRVGRNGSEKLQTRLLASLCENRHAGRPAPCTTLAVAAWICCASGRTGQAGPVQMEDPLDQHLKAIGQAAGDDAARLTDLALGVEQAFGTELPNCAAFRADLTQAVRALQRGGARAAVMRLTA</sequence>
<dbReference type="InterPro" id="IPR050988">
    <property type="entry name" value="Mannitol_DH/Oxidoreductase"/>
</dbReference>
<dbReference type="PROSITE" id="PS00974">
    <property type="entry name" value="MANNITOL_DHGENASE"/>
    <property type="match status" value="1"/>
</dbReference>
<evidence type="ECO:0000313" key="6">
    <source>
        <dbReference type="Proteomes" id="UP000245048"/>
    </source>
</evidence>
<evidence type="ECO:0000256" key="2">
    <source>
        <dbReference type="ARBA" id="ARBA00023027"/>
    </source>
</evidence>
<dbReference type="InterPro" id="IPR008927">
    <property type="entry name" value="6-PGluconate_DH-like_C_sf"/>
</dbReference>
<dbReference type="Pfam" id="PF08125">
    <property type="entry name" value="Mannitol_dh_C"/>
    <property type="match status" value="1"/>
</dbReference>
<comment type="caution">
    <text evidence="5">The sequence shown here is derived from an EMBL/GenBank/DDBJ whole genome shotgun (WGS) entry which is preliminary data.</text>
</comment>
<dbReference type="OrthoDB" id="271711at2"/>
<keyword evidence="2" id="KW-0520">NAD</keyword>
<evidence type="ECO:0000313" key="5">
    <source>
        <dbReference type="EMBL" id="PWC26368.1"/>
    </source>
</evidence>
<dbReference type="InterPro" id="IPR013328">
    <property type="entry name" value="6PGD_dom2"/>
</dbReference>
<evidence type="ECO:0000256" key="1">
    <source>
        <dbReference type="ARBA" id="ARBA00023002"/>
    </source>
</evidence>
<keyword evidence="6" id="KW-1185">Reference proteome</keyword>
<feature type="domain" description="Mannitol dehydrogenase C-terminal" evidence="4">
    <location>
        <begin position="310"/>
        <end position="502"/>
    </location>
</feature>
<dbReference type="Pfam" id="PF01232">
    <property type="entry name" value="Mannitol_dh"/>
    <property type="match status" value="1"/>
</dbReference>
<name>A0A2U1UXK9_9PROT</name>
<dbReference type="EMBL" id="PDOA01000047">
    <property type="protein sequence ID" value="PWC26368.1"/>
    <property type="molecule type" value="Genomic_DNA"/>
</dbReference>
<accession>A0A2U1UXK9</accession>
<dbReference type="GO" id="GO:0019594">
    <property type="term" value="P:mannitol metabolic process"/>
    <property type="evidence" value="ECO:0007669"/>
    <property type="project" value="InterPro"/>
</dbReference>
<proteinExistence type="predicted"/>
<dbReference type="InterPro" id="IPR023027">
    <property type="entry name" value="Mannitol_DH_CS"/>
</dbReference>
<dbReference type="InterPro" id="IPR013131">
    <property type="entry name" value="Mannitol_DH_N"/>
</dbReference>
<dbReference type="AlphaFoldDB" id="A0A2U1UXK9"/>
<keyword evidence="1" id="KW-0560">Oxidoreductase</keyword>
<dbReference type="PANTHER" id="PTHR43362:SF1">
    <property type="entry name" value="MANNITOL DEHYDROGENASE 2-RELATED"/>
    <property type="match status" value="1"/>
</dbReference>
<dbReference type="Gene3D" id="3.40.50.720">
    <property type="entry name" value="NAD(P)-binding Rossmann-like Domain"/>
    <property type="match status" value="1"/>
</dbReference>
<dbReference type="SUPFAM" id="SSF51735">
    <property type="entry name" value="NAD(P)-binding Rossmann-fold domains"/>
    <property type="match status" value="1"/>
</dbReference>
<dbReference type="PANTHER" id="PTHR43362">
    <property type="entry name" value="MANNITOL DEHYDROGENASE DSF1-RELATED"/>
    <property type="match status" value="1"/>
</dbReference>
<evidence type="ECO:0000259" key="4">
    <source>
        <dbReference type="Pfam" id="PF08125"/>
    </source>
</evidence>
<gene>
    <name evidence="5" type="ORF">CR165_23620</name>
</gene>
<dbReference type="PRINTS" id="PR00084">
    <property type="entry name" value="MTLDHDRGNASE"/>
</dbReference>
<dbReference type="GO" id="GO:0016616">
    <property type="term" value="F:oxidoreductase activity, acting on the CH-OH group of donors, NAD or NADP as acceptor"/>
    <property type="evidence" value="ECO:0007669"/>
    <property type="project" value="TreeGrafter"/>
</dbReference>